<dbReference type="InterPro" id="IPR046373">
    <property type="entry name" value="Acyl-CoA_Oxase/DH_mid-dom_sf"/>
</dbReference>
<dbReference type="GO" id="GO:0016627">
    <property type="term" value="F:oxidoreductase activity, acting on the CH-CH group of donors"/>
    <property type="evidence" value="ECO:0007669"/>
    <property type="project" value="InterPro"/>
</dbReference>
<protein>
    <submittedName>
        <fullName evidence="7">4-hydroxybutyryl-CoA dehydratase</fullName>
    </submittedName>
</protein>
<organism evidence="7 8">
    <name type="scientific">Eubacterium maltosivorans</name>
    <dbReference type="NCBI Taxonomy" id="2041044"/>
    <lineage>
        <taxon>Bacteria</taxon>
        <taxon>Bacillati</taxon>
        <taxon>Bacillota</taxon>
        <taxon>Clostridia</taxon>
        <taxon>Eubacteriales</taxon>
        <taxon>Eubacteriaceae</taxon>
        <taxon>Eubacterium</taxon>
    </lineage>
</organism>
<dbReference type="Gene3D" id="2.40.110.10">
    <property type="entry name" value="Butyryl-CoA Dehydrogenase, subunit A, domain 2"/>
    <property type="match status" value="1"/>
</dbReference>
<dbReference type="EMBL" id="CP029487">
    <property type="protein sequence ID" value="QCT72075.1"/>
    <property type="molecule type" value="Genomic_DNA"/>
</dbReference>
<feature type="binding site" evidence="4">
    <location>
        <position position="191"/>
    </location>
    <ligand>
        <name>FAD</name>
        <dbReference type="ChEBI" id="CHEBI:57692"/>
    </ligand>
</feature>
<dbReference type="PANTHER" id="PTHR36117:SF3">
    <property type="entry name" value="4-HYDROXYPHENYLACETATE 3-MONOOXYGENASE-RELATED"/>
    <property type="match status" value="1"/>
</dbReference>
<evidence type="ECO:0000256" key="1">
    <source>
        <dbReference type="ARBA" id="ARBA00022630"/>
    </source>
</evidence>
<gene>
    <name evidence="7" type="ORF">CPZ25_012290</name>
</gene>
<dbReference type="Gene3D" id="1.20.140.10">
    <property type="entry name" value="Butyryl-CoA Dehydrogenase, subunit A, domain 3"/>
    <property type="match status" value="1"/>
</dbReference>
<reference evidence="7 8" key="1">
    <citation type="submission" date="2018-05" db="EMBL/GenBank/DDBJ databases">
        <title>Genome comparison of Eubacterium sp.</title>
        <authorList>
            <person name="Feng Y."/>
            <person name="Sanchez-Andrea I."/>
            <person name="Stams A.J.M."/>
            <person name="De Vos W.M."/>
        </authorList>
    </citation>
    <scope>NUCLEOTIDE SEQUENCE [LARGE SCALE GENOMIC DNA]</scope>
    <source>
        <strain evidence="7 8">YI</strain>
    </source>
</reference>
<proteinExistence type="predicted"/>
<dbReference type="InterPro" id="IPR004925">
    <property type="entry name" value="HpaB/PvcC/4-BUDH"/>
</dbReference>
<dbReference type="Gene3D" id="1.10.3140.10">
    <property type="entry name" value="4-hydroxybutyryl-coa dehydratase, domain 1"/>
    <property type="match status" value="1"/>
</dbReference>
<dbReference type="RefSeq" id="WP_096920562.1">
    <property type="nucleotide sequence ID" value="NZ_CABJDW020000001.1"/>
</dbReference>
<keyword evidence="1" id="KW-0285">Flavoprotein</keyword>
<dbReference type="InterPro" id="IPR036250">
    <property type="entry name" value="AcylCo_DH-like_C"/>
</dbReference>
<dbReference type="KEGG" id="emt:CPZ25_012290"/>
<dbReference type="InterPro" id="IPR024719">
    <property type="entry name" value="HpaB/PvcC/4-BUDH_C"/>
</dbReference>
<feature type="domain" description="HpaB/PvcC/4-BUDH C-terminal" evidence="5">
    <location>
        <begin position="283"/>
        <end position="476"/>
    </location>
</feature>
<dbReference type="Pfam" id="PF11794">
    <property type="entry name" value="HpaB_N"/>
    <property type="match status" value="1"/>
</dbReference>
<keyword evidence="8" id="KW-1185">Reference proteome</keyword>
<feature type="domain" description="HpaB/PvcC/4-BUDH N-terminal" evidence="6">
    <location>
        <begin position="3"/>
        <end position="275"/>
    </location>
</feature>
<dbReference type="PIRSF" id="PIRSF000331">
    <property type="entry name" value="HpaA_HpaB"/>
    <property type="match status" value="1"/>
</dbReference>
<evidence type="ECO:0000256" key="2">
    <source>
        <dbReference type="ARBA" id="ARBA00022827"/>
    </source>
</evidence>
<evidence type="ECO:0000256" key="3">
    <source>
        <dbReference type="ARBA" id="ARBA00023002"/>
    </source>
</evidence>
<accession>A0A4P9CB82</accession>
<dbReference type="AlphaFoldDB" id="A0A4P9CB82"/>
<dbReference type="Pfam" id="PF03241">
    <property type="entry name" value="HpaB"/>
    <property type="match status" value="1"/>
</dbReference>
<keyword evidence="2 4" id="KW-0274">FAD</keyword>
<keyword evidence="3" id="KW-0560">Oxidoreductase</keyword>
<evidence type="ECO:0000259" key="5">
    <source>
        <dbReference type="Pfam" id="PF03241"/>
    </source>
</evidence>
<evidence type="ECO:0000313" key="8">
    <source>
        <dbReference type="Proteomes" id="UP000218387"/>
    </source>
</evidence>
<name>A0A4P9CB82_EUBML</name>
<dbReference type="InterPro" id="IPR024674">
    <property type="entry name" value="HpaB/PvcC/4-BUDH_N"/>
</dbReference>
<evidence type="ECO:0000256" key="4">
    <source>
        <dbReference type="PIRSR" id="PIRSR000331-2"/>
    </source>
</evidence>
<evidence type="ECO:0000313" key="7">
    <source>
        <dbReference type="EMBL" id="QCT72075.1"/>
    </source>
</evidence>
<dbReference type="Proteomes" id="UP000218387">
    <property type="component" value="Chromosome"/>
</dbReference>
<dbReference type="SUPFAM" id="SSF56645">
    <property type="entry name" value="Acyl-CoA dehydrogenase NM domain-like"/>
    <property type="match status" value="1"/>
</dbReference>
<sequence>MKTAREYIDSLRDRDIKVYIKGELIDSDKVIDHPFIKGHVNAASMTYALAGSEKYEDLMTTTSHLTGKKINRFTHIHQSASDLVKKVKMLRMISQKTGTCYQRCVGFDAMNATYSVTYDMDKALGTEYHERFKRFLLYVQENDLMIAGAMTDPKGDRSLRPSQQADPDLFVHVVEKNEDGIVIRGAKAHMTGMVNSHEMLIMPTMGMREDDADYAVCCALPVDAPGVIHIFGRQTNDDRKMEGEIDQGNAKFGIVGGECLTVLNDVFVPWERVFMCGETPYSGLLVERFACYHRQNYGGCKGGVSDVVVGAAALMADYSGYGKAGHVKEKINEMIHLTETLYACSLACSCEGKPTESGAYFVDPLLANVGKHNVTQLIYDIDRLAQDIGGGIIATMPSESDLRNPEIGKYVDKYLKGVADVPTEDRMRIGRLIENMTGGTALVESMHGAGSPQAQKVMYSKLSNLEKKKEFAAHLAGIHSDKSEEE</sequence>
<dbReference type="SUPFAM" id="SSF47203">
    <property type="entry name" value="Acyl-CoA dehydrogenase C-terminal domain-like"/>
    <property type="match status" value="1"/>
</dbReference>
<dbReference type="InterPro" id="IPR009100">
    <property type="entry name" value="AcylCoA_DH/oxidase_NM_dom_sf"/>
</dbReference>
<dbReference type="PANTHER" id="PTHR36117">
    <property type="entry name" value="4-HYDROXYPHENYLACETATE 3-MONOOXYGENASE-RELATED"/>
    <property type="match status" value="1"/>
</dbReference>
<evidence type="ECO:0000259" key="6">
    <source>
        <dbReference type="Pfam" id="PF11794"/>
    </source>
</evidence>